<dbReference type="Gene3D" id="3.10.310.30">
    <property type="match status" value="1"/>
</dbReference>
<dbReference type="EMBL" id="FQVL01000001">
    <property type="protein sequence ID" value="SHE46811.1"/>
    <property type="molecule type" value="Genomic_DNA"/>
</dbReference>
<evidence type="ECO:0000256" key="6">
    <source>
        <dbReference type="SAM" id="Coils"/>
    </source>
</evidence>
<dbReference type="InterPro" id="IPR018779">
    <property type="entry name" value="RecJ_C"/>
</dbReference>
<dbReference type="GO" id="GO:0003676">
    <property type="term" value="F:nucleic acid binding"/>
    <property type="evidence" value="ECO:0007669"/>
    <property type="project" value="InterPro"/>
</dbReference>
<dbReference type="Proteomes" id="UP000184476">
    <property type="component" value="Unassembled WGS sequence"/>
</dbReference>
<dbReference type="Gene3D" id="3.90.1640.30">
    <property type="match status" value="1"/>
</dbReference>
<keyword evidence="5 11" id="KW-0269">Exonuclease</keyword>
<feature type="domain" description="Single-stranded-DNA-specific exonuclease RecJ C-terminal" evidence="9">
    <location>
        <begin position="566"/>
        <end position="771"/>
    </location>
</feature>
<dbReference type="InterPro" id="IPR003156">
    <property type="entry name" value="DHHA1_dom"/>
</dbReference>
<dbReference type="Pfam" id="PF01368">
    <property type="entry name" value="DHH"/>
    <property type="match status" value="1"/>
</dbReference>
<dbReference type="InterPro" id="IPR004610">
    <property type="entry name" value="RecJ"/>
</dbReference>
<protein>
    <recommendedName>
        <fullName evidence="2">Single-stranded-DNA-specific exonuclease RecJ</fullName>
    </recommendedName>
</protein>
<evidence type="ECO:0000256" key="4">
    <source>
        <dbReference type="ARBA" id="ARBA00022801"/>
    </source>
</evidence>
<dbReference type="Pfam" id="PF17768">
    <property type="entry name" value="RecJ_OB"/>
    <property type="match status" value="1"/>
</dbReference>
<dbReference type="GO" id="GO:0006310">
    <property type="term" value="P:DNA recombination"/>
    <property type="evidence" value="ECO:0007669"/>
    <property type="project" value="InterPro"/>
</dbReference>
<gene>
    <name evidence="11" type="ORF">SAMN05444392_101592</name>
</gene>
<dbReference type="InterPro" id="IPR038763">
    <property type="entry name" value="DHH_sf"/>
</dbReference>
<dbReference type="Pfam" id="PF10141">
    <property type="entry name" value="ssDNA-exonuc_C"/>
    <property type="match status" value="1"/>
</dbReference>
<dbReference type="InterPro" id="IPR051673">
    <property type="entry name" value="SSDNA_exonuclease_RecJ"/>
</dbReference>
<evidence type="ECO:0000259" key="10">
    <source>
        <dbReference type="Pfam" id="PF17768"/>
    </source>
</evidence>
<evidence type="ECO:0000313" key="11">
    <source>
        <dbReference type="EMBL" id="SHE46811.1"/>
    </source>
</evidence>
<evidence type="ECO:0000259" key="7">
    <source>
        <dbReference type="Pfam" id="PF01368"/>
    </source>
</evidence>
<keyword evidence="4" id="KW-0378">Hydrolase</keyword>
<dbReference type="Pfam" id="PF02272">
    <property type="entry name" value="DHHA1"/>
    <property type="match status" value="1"/>
</dbReference>
<keyword evidence="3" id="KW-0540">Nuclease</keyword>
<keyword evidence="12" id="KW-1185">Reference proteome</keyword>
<evidence type="ECO:0000259" key="9">
    <source>
        <dbReference type="Pfam" id="PF10141"/>
    </source>
</evidence>
<dbReference type="NCBIfam" id="TIGR00644">
    <property type="entry name" value="recJ"/>
    <property type="match status" value="1"/>
</dbReference>
<accession>A0A1M4TQS9</accession>
<feature type="domain" description="RecJ OB" evidence="10">
    <location>
        <begin position="453"/>
        <end position="559"/>
    </location>
</feature>
<feature type="domain" description="DDH" evidence="7">
    <location>
        <begin position="82"/>
        <end position="226"/>
    </location>
</feature>
<dbReference type="GO" id="GO:0008409">
    <property type="term" value="F:5'-3' exonuclease activity"/>
    <property type="evidence" value="ECO:0007669"/>
    <property type="project" value="InterPro"/>
</dbReference>
<evidence type="ECO:0000313" key="12">
    <source>
        <dbReference type="Proteomes" id="UP000184476"/>
    </source>
</evidence>
<dbReference type="PANTHER" id="PTHR30255:SF2">
    <property type="entry name" value="SINGLE-STRANDED-DNA-SPECIFIC EXONUCLEASE RECJ"/>
    <property type="match status" value="1"/>
</dbReference>
<comment type="similarity">
    <text evidence="1">Belongs to the RecJ family.</text>
</comment>
<dbReference type="InterPro" id="IPR041122">
    <property type="entry name" value="RecJ_OB"/>
</dbReference>
<dbReference type="GO" id="GO:0006281">
    <property type="term" value="P:DNA repair"/>
    <property type="evidence" value="ECO:0007669"/>
    <property type="project" value="InterPro"/>
</dbReference>
<dbReference type="SUPFAM" id="SSF64182">
    <property type="entry name" value="DHH phosphoesterases"/>
    <property type="match status" value="1"/>
</dbReference>
<feature type="domain" description="DHHA1" evidence="8">
    <location>
        <begin position="345"/>
        <end position="438"/>
    </location>
</feature>
<dbReference type="STRING" id="112248.SAMN05444392_101592"/>
<feature type="coiled-coil region" evidence="6">
    <location>
        <begin position="306"/>
        <end position="333"/>
    </location>
</feature>
<evidence type="ECO:0000259" key="8">
    <source>
        <dbReference type="Pfam" id="PF02272"/>
    </source>
</evidence>
<dbReference type="InterPro" id="IPR001667">
    <property type="entry name" value="DDH_dom"/>
</dbReference>
<evidence type="ECO:0000256" key="2">
    <source>
        <dbReference type="ARBA" id="ARBA00019841"/>
    </source>
</evidence>
<reference evidence="11 12" key="1">
    <citation type="submission" date="2016-11" db="EMBL/GenBank/DDBJ databases">
        <authorList>
            <person name="Jaros S."/>
            <person name="Januszkiewicz K."/>
            <person name="Wedrychowicz H."/>
        </authorList>
    </citation>
    <scope>NUCLEOTIDE SEQUENCE [LARGE SCALE GENOMIC DNA]</scope>
    <source>
        <strain evidence="11 12">DSM 44666</strain>
    </source>
</reference>
<dbReference type="PANTHER" id="PTHR30255">
    <property type="entry name" value="SINGLE-STRANDED-DNA-SPECIFIC EXONUCLEASE RECJ"/>
    <property type="match status" value="1"/>
</dbReference>
<dbReference type="AlphaFoldDB" id="A0A1M4TQS9"/>
<evidence type="ECO:0000256" key="3">
    <source>
        <dbReference type="ARBA" id="ARBA00022722"/>
    </source>
</evidence>
<organism evidence="11 12">
    <name type="scientific">Seinonella peptonophila</name>
    <dbReference type="NCBI Taxonomy" id="112248"/>
    <lineage>
        <taxon>Bacteria</taxon>
        <taxon>Bacillati</taxon>
        <taxon>Bacillota</taxon>
        <taxon>Bacilli</taxon>
        <taxon>Bacillales</taxon>
        <taxon>Thermoactinomycetaceae</taxon>
        <taxon>Seinonella</taxon>
    </lineage>
</organism>
<proteinExistence type="inferred from homology"/>
<sequence>MLHARMRWQQQSYDPQWTEQFVDRLQIHPIVAQILHQRGCQTVEEVEDFLAPSLDRLYDPYLLKGMECAITRIRQAIEHKEKIIIYGDYDADGVSSTGLMVRLFRLLDVDVDYYIPNRFLEGYGLHKEALSECHQKGARLIITVDTGISAVEEANYARSLGLDLIITDHHEPPAIIPDAYAVINPKQPGCTYPFKKLAGVGVAFKLATALLERVPEELLDMVAVGTIADLVPLVGENRILATWGLQQLNKKKHVGLHVLAKVAGIEEAITSHHVGYVLGPRINACGRLQSATQAAELMITEDGSKANQIAESLQELNQERQNLVRQIVLEATEEIESNLESHHHFIVVAKSGWNVGVVGIVASRLVEAFHRPTIVLGIDEETGLAKGSARSIPGFDLYQALTQVKQHLLNFGGHTMAAGMTLEQSEIQAFHQSLAEYTRERLKPEDRIPLVDVDAELSIRDIDLHFIEQLDRLAPFGVDNPTPRFQVNDATIANLQVIGAYKDTIKLSLQNEKHRLEAIGFRKAELAEQMTPHAQVEVIGELQVNEWNGRKSPQLLIHDMKIPHRQVFDWRGNRMIKRQLESLHKESCILIGSANSYYWKKWVGEKIDWQELDQESVEDKEWLLFSAVAYVDPPERLDQFSKSLTYLSHVERFYFLYGDQSFEQALLPAPTRDHFKLLYQTILSQPSFPFEHRIMQSLEKRTGLSIKLIRLIFQVFEELGFIERKAGLFHVVSEPPKRSLHDSSIYLQHLNREKVGERLIYSSYQELCKYLFSLLQEEFLYGFQDKDSRDSRLSYTRRSI</sequence>
<evidence type="ECO:0000256" key="1">
    <source>
        <dbReference type="ARBA" id="ARBA00005915"/>
    </source>
</evidence>
<name>A0A1M4TQS9_9BACL</name>
<keyword evidence="6" id="KW-0175">Coiled coil</keyword>
<evidence type="ECO:0000256" key="5">
    <source>
        <dbReference type="ARBA" id="ARBA00022839"/>
    </source>
</evidence>